<protein>
    <submittedName>
        <fullName evidence="1">Uncharacterized protein</fullName>
    </submittedName>
</protein>
<evidence type="ECO:0000313" key="1">
    <source>
        <dbReference type="EMBL" id="MFC4009620.1"/>
    </source>
</evidence>
<dbReference type="Proteomes" id="UP001595851">
    <property type="component" value="Unassembled WGS sequence"/>
</dbReference>
<evidence type="ECO:0000313" key="2">
    <source>
        <dbReference type="Proteomes" id="UP001595851"/>
    </source>
</evidence>
<organism evidence="1 2">
    <name type="scientific">Nonomuraea purpurea</name>
    <dbReference type="NCBI Taxonomy" id="1849276"/>
    <lineage>
        <taxon>Bacteria</taxon>
        <taxon>Bacillati</taxon>
        <taxon>Actinomycetota</taxon>
        <taxon>Actinomycetes</taxon>
        <taxon>Streptosporangiales</taxon>
        <taxon>Streptosporangiaceae</taxon>
        <taxon>Nonomuraea</taxon>
    </lineage>
</organism>
<dbReference type="EMBL" id="JBHSBI010000010">
    <property type="protein sequence ID" value="MFC4009620.1"/>
    <property type="molecule type" value="Genomic_DNA"/>
</dbReference>
<name>A0ABV8G6J3_9ACTN</name>
<reference evidence="2" key="1">
    <citation type="journal article" date="2019" name="Int. J. Syst. Evol. Microbiol.">
        <title>The Global Catalogue of Microorganisms (GCM) 10K type strain sequencing project: providing services to taxonomists for standard genome sequencing and annotation.</title>
        <authorList>
            <consortium name="The Broad Institute Genomics Platform"/>
            <consortium name="The Broad Institute Genome Sequencing Center for Infectious Disease"/>
            <person name="Wu L."/>
            <person name="Ma J."/>
        </authorList>
    </citation>
    <scope>NUCLEOTIDE SEQUENCE [LARGE SCALE GENOMIC DNA]</scope>
    <source>
        <strain evidence="2">TBRC 1276</strain>
    </source>
</reference>
<dbReference type="RefSeq" id="WP_379529657.1">
    <property type="nucleotide sequence ID" value="NZ_JBHSBI010000010.1"/>
</dbReference>
<accession>A0ABV8G6J3</accession>
<proteinExistence type="predicted"/>
<sequence>MGEPPTTTMSNRTADARAQRIATQAANYARAVAAGVPHDPDEVASILGEVKALHIELAGGGER</sequence>
<keyword evidence="2" id="KW-1185">Reference proteome</keyword>
<gene>
    <name evidence="1" type="ORF">ACFOY2_20505</name>
</gene>
<comment type="caution">
    <text evidence="1">The sequence shown here is derived from an EMBL/GenBank/DDBJ whole genome shotgun (WGS) entry which is preliminary data.</text>
</comment>